<proteinExistence type="predicted"/>
<organism evidence="1 2">
    <name type="scientific">Senna tora</name>
    <dbReference type="NCBI Taxonomy" id="362788"/>
    <lineage>
        <taxon>Eukaryota</taxon>
        <taxon>Viridiplantae</taxon>
        <taxon>Streptophyta</taxon>
        <taxon>Embryophyta</taxon>
        <taxon>Tracheophyta</taxon>
        <taxon>Spermatophyta</taxon>
        <taxon>Magnoliopsida</taxon>
        <taxon>eudicotyledons</taxon>
        <taxon>Gunneridae</taxon>
        <taxon>Pentapetalae</taxon>
        <taxon>rosids</taxon>
        <taxon>fabids</taxon>
        <taxon>Fabales</taxon>
        <taxon>Fabaceae</taxon>
        <taxon>Caesalpinioideae</taxon>
        <taxon>Cassia clade</taxon>
        <taxon>Senna</taxon>
    </lineage>
</organism>
<keyword evidence="2" id="KW-1185">Reference proteome</keyword>
<comment type="caution">
    <text evidence="1">The sequence shown here is derived from an EMBL/GenBank/DDBJ whole genome shotgun (WGS) entry which is preliminary data.</text>
</comment>
<name>A0A834W890_9FABA</name>
<accession>A0A834W890</accession>
<reference evidence="1" key="1">
    <citation type="submission" date="2020-09" db="EMBL/GenBank/DDBJ databases">
        <title>Genome-Enabled Discovery of Anthraquinone Biosynthesis in Senna tora.</title>
        <authorList>
            <person name="Kang S.-H."/>
            <person name="Pandey R.P."/>
            <person name="Lee C.-M."/>
            <person name="Sim J.-S."/>
            <person name="Jeong J.-T."/>
            <person name="Choi B.-S."/>
            <person name="Jung M."/>
            <person name="Ginzburg D."/>
            <person name="Zhao K."/>
            <person name="Won S.Y."/>
            <person name="Oh T.-J."/>
            <person name="Yu Y."/>
            <person name="Kim N.-H."/>
            <person name="Lee O.R."/>
            <person name="Lee T.-H."/>
            <person name="Bashyal P."/>
            <person name="Kim T.-S."/>
            <person name="Lee W.-H."/>
            <person name="Kawkins C."/>
            <person name="Kim C.-K."/>
            <person name="Kim J.S."/>
            <person name="Ahn B.O."/>
            <person name="Rhee S.Y."/>
            <person name="Sohng J.K."/>
        </authorList>
    </citation>
    <scope>NUCLEOTIDE SEQUENCE</scope>
    <source>
        <tissue evidence="1">Leaf</tissue>
    </source>
</reference>
<sequence>MTHLPCDHEPQSRINTTRIPKYNVKQSEPYPNIKSTRIPIYTAKRPF</sequence>
<gene>
    <name evidence="1" type="ORF">G2W53_039705</name>
</gene>
<evidence type="ECO:0000313" key="1">
    <source>
        <dbReference type="EMBL" id="KAF7807544.1"/>
    </source>
</evidence>
<protein>
    <submittedName>
        <fullName evidence="1">Uncharacterized protein</fullName>
    </submittedName>
</protein>
<dbReference type="Proteomes" id="UP000634136">
    <property type="component" value="Unassembled WGS sequence"/>
</dbReference>
<dbReference type="EMBL" id="JAAIUW010000012">
    <property type="protein sequence ID" value="KAF7807544.1"/>
    <property type="molecule type" value="Genomic_DNA"/>
</dbReference>
<evidence type="ECO:0000313" key="2">
    <source>
        <dbReference type="Proteomes" id="UP000634136"/>
    </source>
</evidence>
<dbReference type="AlphaFoldDB" id="A0A834W890"/>